<protein>
    <recommendedName>
        <fullName evidence="4">PH (Pleckstrin Homology) domain-containing protein</fullName>
    </recommendedName>
</protein>
<keyword evidence="1" id="KW-1133">Transmembrane helix</keyword>
<evidence type="ECO:0000313" key="2">
    <source>
        <dbReference type="EMBL" id="RMA58470.1"/>
    </source>
</evidence>
<dbReference type="AlphaFoldDB" id="A0A3L9YGB5"/>
<feature type="transmembrane region" description="Helical" evidence="1">
    <location>
        <begin position="43"/>
        <end position="65"/>
    </location>
</feature>
<organism evidence="2 3">
    <name type="scientific">Ulvibacter antarcticus</name>
    <dbReference type="NCBI Taxonomy" id="442714"/>
    <lineage>
        <taxon>Bacteria</taxon>
        <taxon>Pseudomonadati</taxon>
        <taxon>Bacteroidota</taxon>
        <taxon>Flavobacteriia</taxon>
        <taxon>Flavobacteriales</taxon>
        <taxon>Flavobacteriaceae</taxon>
        <taxon>Ulvibacter</taxon>
    </lineage>
</organism>
<evidence type="ECO:0008006" key="4">
    <source>
        <dbReference type="Google" id="ProtNLM"/>
    </source>
</evidence>
<keyword evidence="1" id="KW-0472">Membrane</keyword>
<dbReference type="EMBL" id="REFC01000013">
    <property type="protein sequence ID" value="RMA58470.1"/>
    <property type="molecule type" value="Genomic_DNA"/>
</dbReference>
<evidence type="ECO:0000313" key="3">
    <source>
        <dbReference type="Proteomes" id="UP000271339"/>
    </source>
</evidence>
<sequence>MKSFSETQGFDQWWFRALMLVVLVVIIVGLVNTFPTFKDNMTAMISSLGFSLIGVLIIMLVLFYLKLETRIDEQGIQYGFWPFQLNLKLIPWRDISQCYVRKYSPITEYGGWGYRSKLFSQNPRAMNVKGNIGIQIVLKDGKKLLIGTQQKDTVEKVLKTYSHKIEHS</sequence>
<evidence type="ECO:0000256" key="1">
    <source>
        <dbReference type="SAM" id="Phobius"/>
    </source>
</evidence>
<dbReference type="Proteomes" id="UP000271339">
    <property type="component" value="Unassembled WGS sequence"/>
</dbReference>
<keyword evidence="3" id="KW-1185">Reference proteome</keyword>
<keyword evidence="1" id="KW-0812">Transmembrane</keyword>
<reference evidence="2 3" key="1">
    <citation type="submission" date="2018-10" db="EMBL/GenBank/DDBJ databases">
        <title>Genomic Encyclopedia of Archaeal and Bacterial Type Strains, Phase II (KMG-II): from individual species to whole genera.</title>
        <authorList>
            <person name="Goeker M."/>
        </authorList>
    </citation>
    <scope>NUCLEOTIDE SEQUENCE [LARGE SCALE GENOMIC DNA]</scope>
    <source>
        <strain evidence="2 3">DSM 23424</strain>
    </source>
</reference>
<dbReference type="RefSeq" id="WP_245962951.1">
    <property type="nucleotide sequence ID" value="NZ_REFC01000013.1"/>
</dbReference>
<gene>
    <name evidence="2" type="ORF">BXY75_1843</name>
</gene>
<accession>A0A3L9YGB5</accession>
<proteinExistence type="predicted"/>
<name>A0A3L9YGB5_9FLAO</name>
<feature type="transmembrane region" description="Helical" evidence="1">
    <location>
        <begin position="12"/>
        <end position="31"/>
    </location>
</feature>
<comment type="caution">
    <text evidence="2">The sequence shown here is derived from an EMBL/GenBank/DDBJ whole genome shotgun (WGS) entry which is preliminary data.</text>
</comment>